<dbReference type="InterPro" id="IPR003111">
    <property type="entry name" value="Lon_prtase_N"/>
</dbReference>
<dbReference type="Proteomes" id="UP001187315">
    <property type="component" value="Unassembled WGS sequence"/>
</dbReference>
<feature type="domain" description="Lon N-terminal" evidence="7">
    <location>
        <begin position="492"/>
        <end position="701"/>
    </location>
</feature>
<dbReference type="InterPro" id="IPR046336">
    <property type="entry name" value="Lon_prtase_N_sf"/>
</dbReference>
<evidence type="ECO:0000313" key="9">
    <source>
        <dbReference type="Proteomes" id="UP001187315"/>
    </source>
</evidence>
<dbReference type="SMART" id="SM00184">
    <property type="entry name" value="RING"/>
    <property type="match status" value="2"/>
</dbReference>
<name>A0AA88MQM3_TACVA</name>
<dbReference type="Gene3D" id="2.30.130.40">
    <property type="entry name" value="LON domain-like"/>
    <property type="match status" value="1"/>
</dbReference>
<dbReference type="SUPFAM" id="SSF57850">
    <property type="entry name" value="RING/U-box"/>
    <property type="match status" value="2"/>
</dbReference>
<dbReference type="SUPFAM" id="SSF48452">
    <property type="entry name" value="TPR-like"/>
    <property type="match status" value="1"/>
</dbReference>
<dbReference type="PANTHER" id="PTHR23327">
    <property type="entry name" value="RING FINGER PROTEIN 127"/>
    <property type="match status" value="1"/>
</dbReference>
<keyword evidence="9" id="KW-1185">Reference proteome</keyword>
<gene>
    <name evidence="8" type="ORF">Q7C36_013076</name>
</gene>
<evidence type="ECO:0000259" key="6">
    <source>
        <dbReference type="PROSITE" id="PS50089"/>
    </source>
</evidence>
<sequence>MSIREPEQNCVSSGDGGGFFIPSDSEGDWTVDRHRDRGHHRGDHRLTGALGGLFMPSDNDRDSDRDRDSRRLTGALGGLFRAVRCESEPVRPEHISTLVGIIVHSFRQNDRCVTHREQDGELDCPGCSRFMAEPVTAACGHSYCRSCLQQTSLSKCKTCREEIGDKHVLRVNVLLCGLLHKWFPDEVQKSRRMCEVQELLRSKQLTQAATLASQLLQSDPSNVRLRVCRAEVYRCLQLYHHALEDLDMCVSVAPSVEVVFCKAKLLKEMGRVDESVKLCLQCLCLDQDFQEARQEVENILCDLLVPTCESVQTLEECSEPSGLARAQSLRVHAVGGARGEGLKRVSSAPQLGEKSAMLKRKLSGLEVGSEVVENSDTKHKKHGVGSAASVCSDEDKLHLSVPRDLLDPSDFECSLCMRLFYEPVTTPCGHSFCKNCLQRSLDHSPQCPLCKESLRLYLASRRFSITSVLDDMIKRYLCEEHAGRQKIHNDETKELSDLENNVPIFVCTMAYPTVPCPLHVFEPRYRLMIRRCMETGTRQFGMCISDAHKGFADFGCMLHIRNVHFLPDGRSVVDTFGGKRFHVITRSMRDGYYIANIEYLQDQRVEGKEELQLQDLYDQVYNQASVWFHSLENRFRNQILQHFGPMPEKELDIQSSPNGPACCWWLLAVLPVDPRYQLSVLSMTTLRERLVKIQHILAYLQNTQHEQNTHAQ</sequence>
<dbReference type="GO" id="GO:0005737">
    <property type="term" value="C:cytoplasm"/>
    <property type="evidence" value="ECO:0007669"/>
    <property type="project" value="UniProtKB-ARBA"/>
</dbReference>
<proteinExistence type="predicted"/>
<evidence type="ECO:0000259" key="7">
    <source>
        <dbReference type="PROSITE" id="PS51787"/>
    </source>
</evidence>
<dbReference type="FunFam" id="2.30.130.40:FF:000005">
    <property type="entry name" value="LON peptidase N-terminal domain and ring finger 1"/>
    <property type="match status" value="1"/>
</dbReference>
<protein>
    <recommendedName>
        <fullName evidence="10">LON peptidase N-terminal domain and RING finger protein 1</fullName>
    </recommendedName>
</protein>
<evidence type="ECO:0000256" key="4">
    <source>
        <dbReference type="PROSITE-ProRule" id="PRU00175"/>
    </source>
</evidence>
<dbReference type="Gene3D" id="3.30.40.10">
    <property type="entry name" value="Zinc/RING finger domain, C3HC4 (zinc finger)"/>
    <property type="match status" value="2"/>
</dbReference>
<organism evidence="8 9">
    <name type="scientific">Tachysurus vachellii</name>
    <name type="common">Darkbarbel catfish</name>
    <name type="synonym">Pelteobagrus vachellii</name>
    <dbReference type="NCBI Taxonomy" id="175792"/>
    <lineage>
        <taxon>Eukaryota</taxon>
        <taxon>Metazoa</taxon>
        <taxon>Chordata</taxon>
        <taxon>Craniata</taxon>
        <taxon>Vertebrata</taxon>
        <taxon>Euteleostomi</taxon>
        <taxon>Actinopterygii</taxon>
        <taxon>Neopterygii</taxon>
        <taxon>Teleostei</taxon>
        <taxon>Ostariophysi</taxon>
        <taxon>Siluriformes</taxon>
        <taxon>Bagridae</taxon>
        <taxon>Tachysurus</taxon>
    </lineage>
</organism>
<evidence type="ECO:0000256" key="3">
    <source>
        <dbReference type="ARBA" id="ARBA00022833"/>
    </source>
</evidence>
<dbReference type="InterPro" id="IPR017907">
    <property type="entry name" value="Znf_RING_CS"/>
</dbReference>
<dbReference type="PANTHER" id="PTHR23327:SF4">
    <property type="entry name" value="LON PEPTIDASE N-TERMINAL DOMAIN AND RING FINGER PROTEIN 1"/>
    <property type="match status" value="1"/>
</dbReference>
<dbReference type="InterPro" id="IPR011990">
    <property type="entry name" value="TPR-like_helical_dom_sf"/>
</dbReference>
<dbReference type="GO" id="GO:0008270">
    <property type="term" value="F:zinc ion binding"/>
    <property type="evidence" value="ECO:0007669"/>
    <property type="project" value="UniProtKB-KW"/>
</dbReference>
<dbReference type="Pfam" id="PF13445">
    <property type="entry name" value="zf-RING_UBOX"/>
    <property type="match status" value="1"/>
</dbReference>
<evidence type="ECO:0000256" key="1">
    <source>
        <dbReference type="ARBA" id="ARBA00022723"/>
    </source>
</evidence>
<accession>A0AA88MQM3</accession>
<dbReference type="AlphaFoldDB" id="A0AA88MQM3"/>
<dbReference type="EMBL" id="JAVHJS010000012">
    <property type="protein sequence ID" value="KAK2841497.1"/>
    <property type="molecule type" value="Genomic_DNA"/>
</dbReference>
<keyword evidence="2 4" id="KW-0863">Zinc-finger</keyword>
<feature type="domain" description="RING-type" evidence="6">
    <location>
        <begin position="413"/>
        <end position="451"/>
    </location>
</feature>
<comment type="caution">
    <text evidence="8">The sequence shown here is derived from an EMBL/GenBank/DDBJ whole genome shotgun (WGS) entry which is preliminary data.</text>
</comment>
<dbReference type="InterPro" id="IPR027370">
    <property type="entry name" value="Znf-RING_euk"/>
</dbReference>
<dbReference type="CDD" id="cd16513">
    <property type="entry name" value="RING-HC_LONFs_rpt1"/>
    <property type="match status" value="1"/>
</dbReference>
<dbReference type="CDD" id="cd16514">
    <property type="entry name" value="RING-HC_LONFs_rpt2"/>
    <property type="match status" value="1"/>
</dbReference>
<dbReference type="Pfam" id="PF02190">
    <property type="entry name" value="LON_substr_bdg"/>
    <property type="match status" value="1"/>
</dbReference>
<reference evidence="8" key="1">
    <citation type="submission" date="2023-08" db="EMBL/GenBank/DDBJ databases">
        <title>Pelteobagrus vachellii genome.</title>
        <authorList>
            <person name="Liu H."/>
        </authorList>
    </citation>
    <scope>NUCLEOTIDE SEQUENCE</scope>
    <source>
        <strain evidence="8">PRFRI_2022a</strain>
        <tissue evidence="8">Muscle</tissue>
    </source>
</reference>
<evidence type="ECO:0000313" key="8">
    <source>
        <dbReference type="EMBL" id="KAK2841497.1"/>
    </source>
</evidence>
<evidence type="ECO:0000256" key="5">
    <source>
        <dbReference type="SAM" id="MobiDB-lite"/>
    </source>
</evidence>
<feature type="compositionally biased region" description="Basic and acidic residues" evidence="5">
    <location>
        <begin position="58"/>
        <end position="69"/>
    </location>
</feature>
<keyword evidence="1" id="KW-0479">Metal-binding</keyword>
<dbReference type="PROSITE" id="PS51787">
    <property type="entry name" value="LON_N"/>
    <property type="match status" value="1"/>
</dbReference>
<dbReference type="Pfam" id="PF13923">
    <property type="entry name" value="zf-C3HC4_2"/>
    <property type="match status" value="1"/>
</dbReference>
<dbReference type="InterPro" id="IPR001841">
    <property type="entry name" value="Znf_RING"/>
</dbReference>
<evidence type="ECO:0008006" key="10">
    <source>
        <dbReference type="Google" id="ProtNLM"/>
    </source>
</evidence>
<keyword evidence="3" id="KW-0862">Zinc</keyword>
<feature type="domain" description="RING-type" evidence="6">
    <location>
        <begin position="124"/>
        <end position="160"/>
    </location>
</feature>
<evidence type="ECO:0000256" key="2">
    <source>
        <dbReference type="ARBA" id="ARBA00022771"/>
    </source>
</evidence>
<feature type="region of interest" description="Disordered" evidence="5">
    <location>
        <begin position="1"/>
        <end position="69"/>
    </location>
</feature>
<dbReference type="InterPro" id="IPR013083">
    <property type="entry name" value="Znf_RING/FYVE/PHD"/>
</dbReference>
<dbReference type="Gene3D" id="1.25.40.10">
    <property type="entry name" value="Tetratricopeptide repeat domain"/>
    <property type="match status" value="1"/>
</dbReference>
<dbReference type="GO" id="GO:0061630">
    <property type="term" value="F:ubiquitin protein ligase activity"/>
    <property type="evidence" value="ECO:0007669"/>
    <property type="project" value="TreeGrafter"/>
</dbReference>
<dbReference type="PROSITE" id="PS00518">
    <property type="entry name" value="ZF_RING_1"/>
    <property type="match status" value="2"/>
</dbReference>
<dbReference type="SUPFAM" id="SSF88697">
    <property type="entry name" value="PUA domain-like"/>
    <property type="match status" value="1"/>
</dbReference>
<dbReference type="InterPro" id="IPR015947">
    <property type="entry name" value="PUA-like_sf"/>
</dbReference>
<dbReference type="SMART" id="SM00464">
    <property type="entry name" value="LON"/>
    <property type="match status" value="1"/>
</dbReference>
<dbReference type="PROSITE" id="PS50089">
    <property type="entry name" value="ZF_RING_2"/>
    <property type="match status" value="2"/>
</dbReference>